<evidence type="ECO:0000313" key="3">
    <source>
        <dbReference type="EMBL" id="MFC1406542.1"/>
    </source>
</evidence>
<feature type="chain" id="PRO_5047027506" description="Lipoprotein" evidence="2">
    <location>
        <begin position="28"/>
        <end position="161"/>
    </location>
</feature>
<evidence type="ECO:0000313" key="4">
    <source>
        <dbReference type="Proteomes" id="UP001592528"/>
    </source>
</evidence>
<comment type="caution">
    <text evidence="3">The sequence shown here is derived from an EMBL/GenBank/DDBJ whole genome shotgun (WGS) entry which is preliminary data.</text>
</comment>
<gene>
    <name evidence="3" type="ORF">ACEZDJ_35130</name>
</gene>
<dbReference type="Proteomes" id="UP001592528">
    <property type="component" value="Unassembled WGS sequence"/>
</dbReference>
<feature type="region of interest" description="Disordered" evidence="1">
    <location>
        <begin position="71"/>
        <end position="90"/>
    </location>
</feature>
<protein>
    <recommendedName>
        <fullName evidence="5">Lipoprotein</fullName>
    </recommendedName>
</protein>
<evidence type="ECO:0000256" key="1">
    <source>
        <dbReference type="SAM" id="MobiDB-lite"/>
    </source>
</evidence>
<accession>A0ABV6UYL0</accession>
<feature type="signal peptide" evidence="2">
    <location>
        <begin position="1"/>
        <end position="27"/>
    </location>
</feature>
<proteinExistence type="predicted"/>
<keyword evidence="4" id="KW-1185">Reference proteome</keyword>
<evidence type="ECO:0000256" key="2">
    <source>
        <dbReference type="SAM" id="SignalP"/>
    </source>
</evidence>
<reference evidence="3 4" key="1">
    <citation type="submission" date="2024-09" db="EMBL/GenBank/DDBJ databases">
        <authorList>
            <person name="Lee S.D."/>
        </authorList>
    </citation>
    <scope>NUCLEOTIDE SEQUENCE [LARGE SCALE GENOMIC DNA]</scope>
    <source>
        <strain evidence="3 4">N1-5</strain>
    </source>
</reference>
<dbReference type="RefSeq" id="WP_157624004.1">
    <property type="nucleotide sequence ID" value="NZ_JBHEZZ010000030.1"/>
</dbReference>
<name>A0ABV6UYL0_9ACTN</name>
<dbReference type="EMBL" id="JBHEZZ010000030">
    <property type="protein sequence ID" value="MFC1406542.1"/>
    <property type="molecule type" value="Genomic_DNA"/>
</dbReference>
<sequence length="161" mass="17138">MAIRSVAAAVAAMVLLCGCDATGGASADGASAEVAPSPTTVTGRLVATRHVTLLARTATRPHMVRRCRTETERVRHTTGSGSKKRTTYTNEEHTVCTQVQQGTETYRKVVRPENWCTELDDVGGASGPDNVWYRVNQGDYLQALGLKTGSSVTVEPLSGNC</sequence>
<organism evidence="3 4">
    <name type="scientific">Streptacidiphilus cavernicola</name>
    <dbReference type="NCBI Taxonomy" id="3342716"/>
    <lineage>
        <taxon>Bacteria</taxon>
        <taxon>Bacillati</taxon>
        <taxon>Actinomycetota</taxon>
        <taxon>Actinomycetes</taxon>
        <taxon>Kitasatosporales</taxon>
        <taxon>Streptomycetaceae</taxon>
        <taxon>Streptacidiphilus</taxon>
    </lineage>
</organism>
<evidence type="ECO:0008006" key="5">
    <source>
        <dbReference type="Google" id="ProtNLM"/>
    </source>
</evidence>
<keyword evidence="2" id="KW-0732">Signal</keyword>
<dbReference type="PROSITE" id="PS51257">
    <property type="entry name" value="PROKAR_LIPOPROTEIN"/>
    <property type="match status" value="1"/>
</dbReference>